<sequence length="172" mass="19428">MSTTRRQWRTGTGALLSLFLLLAPTLLPAAPLELPRPGPRDTCPVCGMFVAKYPEWVATVVYEDGHADHFDGAKDMFKYLADMKKWAPGRHAEQIRAIAVTEYYGLERVDARSAWYVVGSDVLGPMGHELVPLATREDAEEFMRDHSGRRILRFDQVTPKLLRALDDGRFQP</sequence>
<dbReference type="AlphaFoldDB" id="A0A831W5D7"/>
<organism evidence="2">
    <name type="scientific">Sedimenticola thiotaurini</name>
    <dbReference type="NCBI Taxonomy" id="1543721"/>
    <lineage>
        <taxon>Bacteria</taxon>
        <taxon>Pseudomonadati</taxon>
        <taxon>Pseudomonadota</taxon>
        <taxon>Gammaproteobacteria</taxon>
        <taxon>Chromatiales</taxon>
        <taxon>Sedimenticolaceae</taxon>
        <taxon>Sedimenticola</taxon>
    </lineage>
</organism>
<evidence type="ECO:0000256" key="1">
    <source>
        <dbReference type="SAM" id="SignalP"/>
    </source>
</evidence>
<name>A0A831W5D7_9GAMM</name>
<dbReference type="EMBL" id="DRKP01000085">
    <property type="protein sequence ID" value="HEB96303.1"/>
    <property type="molecule type" value="Genomic_DNA"/>
</dbReference>
<dbReference type="SUPFAM" id="SSF160387">
    <property type="entry name" value="NosL/MerB-like"/>
    <property type="match status" value="1"/>
</dbReference>
<dbReference type="PANTHER" id="PTHR41247:SF1">
    <property type="entry name" value="HTH-TYPE TRANSCRIPTIONAL REPRESSOR YCNK"/>
    <property type="match status" value="1"/>
</dbReference>
<evidence type="ECO:0000313" key="2">
    <source>
        <dbReference type="EMBL" id="HEB96303.1"/>
    </source>
</evidence>
<dbReference type="InterPro" id="IPR008719">
    <property type="entry name" value="N2O_reductase_NosL"/>
</dbReference>
<accession>A0A831W5D7</accession>
<feature type="signal peptide" evidence="1">
    <location>
        <begin position="1"/>
        <end position="29"/>
    </location>
</feature>
<proteinExistence type="predicted"/>
<reference evidence="2" key="1">
    <citation type="journal article" date="2020" name="mSystems">
        <title>Genome- and Community-Level Interaction Insights into Carbon Utilization and Element Cycling Functions of Hydrothermarchaeota in Hydrothermal Sediment.</title>
        <authorList>
            <person name="Zhou Z."/>
            <person name="Liu Y."/>
            <person name="Xu W."/>
            <person name="Pan J."/>
            <person name="Luo Z.H."/>
            <person name="Li M."/>
        </authorList>
    </citation>
    <scope>NUCLEOTIDE SEQUENCE [LARGE SCALE GENOMIC DNA]</scope>
    <source>
        <strain evidence="2">HyVt-443</strain>
    </source>
</reference>
<dbReference type="Proteomes" id="UP000886251">
    <property type="component" value="Unassembled WGS sequence"/>
</dbReference>
<feature type="chain" id="PRO_5032959110" evidence="1">
    <location>
        <begin position="30"/>
        <end position="172"/>
    </location>
</feature>
<dbReference type="PANTHER" id="PTHR41247">
    <property type="entry name" value="HTH-TYPE TRANSCRIPTIONAL REPRESSOR YCNK"/>
    <property type="match status" value="1"/>
</dbReference>
<dbReference type="Gene3D" id="3.30.70.2050">
    <property type="match status" value="1"/>
</dbReference>
<protein>
    <submittedName>
        <fullName evidence="2">Nitrous oxide reductase accessory protein NosL</fullName>
    </submittedName>
</protein>
<dbReference type="Pfam" id="PF05573">
    <property type="entry name" value="NosL"/>
    <property type="match status" value="1"/>
</dbReference>
<gene>
    <name evidence="2" type="ORF">ENI96_07715</name>
</gene>
<comment type="caution">
    <text evidence="2">The sequence shown here is derived from an EMBL/GenBank/DDBJ whole genome shotgun (WGS) entry which is preliminary data.</text>
</comment>
<keyword evidence="1" id="KW-0732">Signal</keyword>